<sequence length="720" mass="75788">MLERLFPRRDRRDDRAWYAQISNRPRSRRFLAPPPTTRSNVPPTRSSLPDVDARPGPRLAGREGRTARRDHAASDAGIAPLASGAALDILARDVNPISRIWAVLTRPPPTAGAPHFRLAPSPAPRGTARGALAMSRAAAAPAPAAAARARARSRDTRRGVDVAPARPSSRSRPVPRISVPTPRARASSSSSSSTAATTSGVADDADAFVVAIVGAGFAGVATAYHLAKRHLEGGEEEAEEEEEEEEEDDARRRRRRRRRRRARALVVHLYDEKGIAGGASGVAAGLLHPYTPRGKLIWRGVEGVTETLRLVDAAEAAEAASDAERRTRIVGGRDGDDDDDDFDDRDDRRGAAIAWRVGTVRPARSLKQARDLAKHAPAAAARGGEGVVLSPENLATLLPGVDVPADVVDAPIGSAKDPAGRGSSRPPLAAALHIPEGVVLDTKRYLEALWDATARMARESQGRRANERRMCVVHLRVGVVVDALSSLRGYDAVVSACGAASGSLRELSGDGTLPTQLQGGHVLELVPAAERGGGGDGGDGKRNHQDAWPPEAPGILGSPYIAPLGRGRLLVGATKEYEASVEDARRAGAVYRRDGATGDAIVAEEDGVDAAAVASAERAEASLLASSAATYPPLARGDSRVDVVRYGVRANPPRTPLGSLPLIGRLEIEGSDAAATRAWFVGGLGARGLVYHAMLAKTLARAVLTGDAGVIPSELRFDPK</sequence>
<gene>
    <name evidence="3" type="ORF">MICPUCDRAFT_59367</name>
</gene>
<feature type="compositionally biased region" description="Acidic residues" evidence="1">
    <location>
        <begin position="335"/>
        <end position="344"/>
    </location>
</feature>
<dbReference type="eggNOG" id="ENOG502QQBA">
    <property type="taxonomic scope" value="Eukaryota"/>
</dbReference>
<dbReference type="PANTHER" id="PTHR13847:SF261">
    <property type="entry name" value="FAD-DEPENDENT OXIDOREDUCTASE FAMILY PROTEIN"/>
    <property type="match status" value="1"/>
</dbReference>
<dbReference type="KEGG" id="mpp:MICPUCDRAFT_59367"/>
<feature type="compositionally biased region" description="Low complexity" evidence="1">
    <location>
        <begin position="162"/>
        <end position="200"/>
    </location>
</feature>
<feature type="compositionally biased region" description="Polar residues" evidence="1">
    <location>
        <begin position="37"/>
        <end position="47"/>
    </location>
</feature>
<dbReference type="SUPFAM" id="SSF51905">
    <property type="entry name" value="FAD/NAD(P)-binding domain"/>
    <property type="match status" value="1"/>
</dbReference>
<protein>
    <submittedName>
        <fullName evidence="3">Predicted protein</fullName>
    </submittedName>
</protein>
<dbReference type="OrthoDB" id="498072at2759"/>
<feature type="region of interest" description="Disordered" evidence="1">
    <location>
        <begin position="321"/>
        <end position="345"/>
    </location>
</feature>
<dbReference type="Proteomes" id="UP000001876">
    <property type="component" value="Unassembled WGS sequence"/>
</dbReference>
<reference evidence="3 4" key="1">
    <citation type="journal article" date="2009" name="Science">
        <title>Green evolution and dynamic adaptations revealed by genomes of the marine picoeukaryotes Micromonas.</title>
        <authorList>
            <person name="Worden A.Z."/>
            <person name="Lee J.H."/>
            <person name="Mock T."/>
            <person name="Rouze P."/>
            <person name="Simmons M.P."/>
            <person name="Aerts A.L."/>
            <person name="Allen A.E."/>
            <person name="Cuvelier M.L."/>
            <person name="Derelle E."/>
            <person name="Everett M.V."/>
            <person name="Foulon E."/>
            <person name="Grimwood J."/>
            <person name="Gundlach H."/>
            <person name="Henrissat B."/>
            <person name="Napoli C."/>
            <person name="McDonald S.M."/>
            <person name="Parker M.S."/>
            <person name="Rombauts S."/>
            <person name="Salamov A."/>
            <person name="Von Dassow P."/>
            <person name="Badger J.H."/>
            <person name="Coutinho P.M."/>
            <person name="Demir E."/>
            <person name="Dubchak I."/>
            <person name="Gentemann C."/>
            <person name="Eikrem W."/>
            <person name="Gready J.E."/>
            <person name="John U."/>
            <person name="Lanier W."/>
            <person name="Lindquist E.A."/>
            <person name="Lucas S."/>
            <person name="Mayer K.F."/>
            <person name="Moreau H."/>
            <person name="Not F."/>
            <person name="Otillar R."/>
            <person name="Panaud O."/>
            <person name="Pangilinan J."/>
            <person name="Paulsen I."/>
            <person name="Piegu B."/>
            <person name="Poliakov A."/>
            <person name="Robbens S."/>
            <person name="Schmutz J."/>
            <person name="Toulza E."/>
            <person name="Wyss T."/>
            <person name="Zelensky A."/>
            <person name="Zhou K."/>
            <person name="Armbrust E.V."/>
            <person name="Bhattacharya D."/>
            <person name="Goodenough U.W."/>
            <person name="Van de Peer Y."/>
            <person name="Grigoriev I.V."/>
        </authorList>
    </citation>
    <scope>NUCLEOTIDE SEQUENCE [LARGE SCALE GENOMIC DNA]</scope>
    <source>
        <strain evidence="3 4">CCMP1545</strain>
    </source>
</reference>
<dbReference type="GeneID" id="9685185"/>
<feature type="region of interest" description="Disordered" evidence="1">
    <location>
        <begin position="111"/>
        <end position="200"/>
    </location>
</feature>
<dbReference type="Pfam" id="PF01266">
    <property type="entry name" value="DAO"/>
    <property type="match status" value="1"/>
</dbReference>
<feature type="compositionally biased region" description="Basic and acidic residues" evidence="1">
    <location>
        <begin position="322"/>
        <end position="334"/>
    </location>
</feature>
<dbReference type="InterPro" id="IPR036188">
    <property type="entry name" value="FAD/NAD-bd_sf"/>
</dbReference>
<dbReference type="InterPro" id="IPR006076">
    <property type="entry name" value="FAD-dep_OxRdtase"/>
</dbReference>
<evidence type="ECO:0000259" key="2">
    <source>
        <dbReference type="Pfam" id="PF01266"/>
    </source>
</evidence>
<dbReference type="STRING" id="564608.C1MVG2"/>
<feature type="compositionally biased region" description="Acidic residues" evidence="1">
    <location>
        <begin position="234"/>
        <end position="248"/>
    </location>
</feature>
<evidence type="ECO:0000256" key="1">
    <source>
        <dbReference type="SAM" id="MobiDB-lite"/>
    </source>
</evidence>
<dbReference type="PANTHER" id="PTHR13847">
    <property type="entry name" value="SARCOSINE DEHYDROGENASE-RELATED"/>
    <property type="match status" value="1"/>
</dbReference>
<keyword evidence="4" id="KW-1185">Reference proteome</keyword>
<evidence type="ECO:0000313" key="4">
    <source>
        <dbReference type="Proteomes" id="UP000001876"/>
    </source>
</evidence>
<organism evidence="4">
    <name type="scientific">Micromonas pusilla (strain CCMP1545)</name>
    <name type="common">Picoplanktonic green alga</name>
    <dbReference type="NCBI Taxonomy" id="564608"/>
    <lineage>
        <taxon>Eukaryota</taxon>
        <taxon>Viridiplantae</taxon>
        <taxon>Chlorophyta</taxon>
        <taxon>Mamiellophyceae</taxon>
        <taxon>Mamiellales</taxon>
        <taxon>Mamiellaceae</taxon>
        <taxon>Micromonas</taxon>
    </lineage>
</organism>
<dbReference type="Gene3D" id="3.30.9.10">
    <property type="entry name" value="D-Amino Acid Oxidase, subunit A, domain 2"/>
    <property type="match status" value="1"/>
</dbReference>
<accession>C1MVG2</accession>
<dbReference type="EMBL" id="GG663741">
    <property type="protein sequence ID" value="EEH55985.1"/>
    <property type="molecule type" value="Genomic_DNA"/>
</dbReference>
<dbReference type="OMA" id="PWWLVAG"/>
<feature type="domain" description="FAD dependent oxidoreductase" evidence="2">
    <location>
        <begin position="265"/>
        <end position="701"/>
    </location>
</feature>
<feature type="region of interest" description="Disordered" evidence="1">
    <location>
        <begin position="232"/>
        <end position="252"/>
    </location>
</feature>
<dbReference type="GO" id="GO:0005737">
    <property type="term" value="C:cytoplasm"/>
    <property type="evidence" value="ECO:0007669"/>
    <property type="project" value="TreeGrafter"/>
</dbReference>
<feature type="compositionally biased region" description="Basic and acidic residues" evidence="1">
    <location>
        <begin position="51"/>
        <end position="73"/>
    </location>
</feature>
<feature type="region of interest" description="Disordered" evidence="1">
    <location>
        <begin position="530"/>
        <end position="550"/>
    </location>
</feature>
<name>C1MVG2_MICPC</name>
<feature type="compositionally biased region" description="Low complexity" evidence="1">
    <location>
        <begin position="128"/>
        <end position="148"/>
    </location>
</feature>
<dbReference type="RefSeq" id="XP_003060033.1">
    <property type="nucleotide sequence ID" value="XM_003059987.1"/>
</dbReference>
<proteinExistence type="predicted"/>
<feature type="region of interest" description="Disordered" evidence="1">
    <location>
        <begin position="26"/>
        <end position="74"/>
    </location>
</feature>
<dbReference type="AlphaFoldDB" id="C1MVG2"/>
<evidence type="ECO:0000313" key="3">
    <source>
        <dbReference type="EMBL" id="EEH55985.1"/>
    </source>
</evidence>
<dbReference type="Gene3D" id="3.50.50.60">
    <property type="entry name" value="FAD/NAD(P)-binding domain"/>
    <property type="match status" value="1"/>
</dbReference>